<dbReference type="SUPFAM" id="SSF51338">
    <property type="entry name" value="Composite domain of metallo-dependent hydrolases"/>
    <property type="match status" value="1"/>
</dbReference>
<evidence type="ECO:0000256" key="2">
    <source>
        <dbReference type="ARBA" id="ARBA00022723"/>
    </source>
</evidence>
<feature type="binding site" evidence="7">
    <location>
        <position position="136"/>
    </location>
    <ligand>
        <name>substrate</name>
    </ligand>
</feature>
<evidence type="ECO:0000256" key="8">
    <source>
        <dbReference type="PIRSR" id="PIRSR038994-3"/>
    </source>
</evidence>
<keyword evidence="4 5" id="KW-0119">Carbohydrate metabolism</keyword>
<sequence>MGDGKVRWDGTVVLADREHEDWSVVFDTKITYVGPASTAPESPGATGGYILPGLVDVHTHGGGGESFPDAETIEQVRIAAGEHLSQGTTTMLASTVTAPIPVLEERARLLAQAAGEGIIAGIHFEGPFLSEARCGAQDPRYLIPPNPRAMQSLMDAAGRWAKSMTLAPEFIDRESLDVLVEAGAIPSWGHTDSNALDARKAIEMGQEVLAAHRRASVTHLFNGMKPLHHRDTGPIGEFLSAAARGALVVEMICDGVHVDPLLIRSVVETVGRENCVFVTDSMAAAGLGDGLYSLGPQKVRVSDGVARLAEGDSIAGGTARLIDCVRVAVQKAHIPLVDAVWMASTQGANMFGWDDRGRIEKGLRADLVRVDANLRPLDVVRGGTRV</sequence>
<gene>
    <name evidence="10" type="ORF">FYJ24_00270</name>
</gene>
<dbReference type="InterPro" id="IPR011059">
    <property type="entry name" value="Metal-dep_hydrolase_composite"/>
</dbReference>
<dbReference type="SUPFAM" id="SSF51556">
    <property type="entry name" value="Metallo-dependent hydrolases"/>
    <property type="match status" value="1"/>
</dbReference>
<keyword evidence="11" id="KW-1185">Reference proteome</keyword>
<organism evidence="10 11">
    <name type="scientific">Scrofimicrobium canadense</name>
    <dbReference type="NCBI Taxonomy" id="2652290"/>
    <lineage>
        <taxon>Bacteria</taxon>
        <taxon>Bacillati</taxon>
        <taxon>Actinomycetota</taxon>
        <taxon>Actinomycetes</taxon>
        <taxon>Actinomycetales</taxon>
        <taxon>Actinomycetaceae</taxon>
        <taxon>Scrofimicrobium</taxon>
    </lineage>
</organism>
<dbReference type="GO" id="GO:0008448">
    <property type="term" value="F:N-acetylglucosamine-6-phosphate deacetylase activity"/>
    <property type="evidence" value="ECO:0007669"/>
    <property type="project" value="InterPro"/>
</dbReference>
<dbReference type="AlphaFoldDB" id="A0A6N7W4R4"/>
<dbReference type="InterPro" id="IPR006680">
    <property type="entry name" value="Amidohydro-rel"/>
</dbReference>
<dbReference type="InterPro" id="IPR003764">
    <property type="entry name" value="GlcNAc_6-P_deAcase"/>
</dbReference>
<protein>
    <submittedName>
        <fullName evidence="10">Amidohydrolase family protein</fullName>
    </submittedName>
</protein>
<feature type="binding site" evidence="7">
    <location>
        <position position="257"/>
    </location>
    <ligand>
        <name>substrate</name>
    </ligand>
</feature>
<dbReference type="GO" id="GO:0006046">
    <property type="term" value="P:N-acetylglucosamine catabolic process"/>
    <property type="evidence" value="ECO:0007669"/>
    <property type="project" value="TreeGrafter"/>
</dbReference>
<evidence type="ECO:0000313" key="10">
    <source>
        <dbReference type="EMBL" id="MSS83226.1"/>
    </source>
</evidence>
<keyword evidence="2 8" id="KW-0479">Metal-binding</keyword>
<evidence type="ECO:0000256" key="1">
    <source>
        <dbReference type="ARBA" id="ARBA00010716"/>
    </source>
</evidence>
<dbReference type="GO" id="GO:0046872">
    <property type="term" value="F:metal ion binding"/>
    <property type="evidence" value="ECO:0007669"/>
    <property type="project" value="UniProtKB-KW"/>
</dbReference>
<evidence type="ECO:0000256" key="7">
    <source>
        <dbReference type="PIRSR" id="PIRSR038994-2"/>
    </source>
</evidence>
<feature type="binding site" evidence="7">
    <location>
        <position position="230"/>
    </location>
    <ligand>
        <name>substrate</name>
    </ligand>
</feature>
<dbReference type="PANTHER" id="PTHR11113">
    <property type="entry name" value="N-ACETYLGLUCOSAMINE-6-PHOSPHATE DEACETYLASE"/>
    <property type="match status" value="1"/>
</dbReference>
<feature type="binding site" evidence="8">
    <location>
        <position position="190"/>
    </location>
    <ligand>
        <name>Zn(2+)</name>
        <dbReference type="ChEBI" id="CHEBI:29105"/>
    </ligand>
</feature>
<dbReference type="Pfam" id="PF01979">
    <property type="entry name" value="Amidohydro_1"/>
    <property type="match status" value="1"/>
</dbReference>
<reference evidence="10 11" key="1">
    <citation type="submission" date="2019-08" db="EMBL/GenBank/DDBJ databases">
        <title>In-depth cultivation of the pig gut microbiome towards novel bacterial diversity and tailored functional studies.</title>
        <authorList>
            <person name="Wylensek D."/>
            <person name="Hitch T.C.A."/>
            <person name="Clavel T."/>
        </authorList>
    </citation>
    <scope>NUCLEOTIDE SEQUENCE [LARGE SCALE GENOMIC DNA]</scope>
    <source>
        <strain evidence="10 11">WB03_NA08</strain>
    </source>
</reference>
<evidence type="ECO:0000256" key="5">
    <source>
        <dbReference type="PIRNR" id="PIRNR038994"/>
    </source>
</evidence>
<evidence type="ECO:0000256" key="4">
    <source>
        <dbReference type="ARBA" id="ARBA00023277"/>
    </source>
</evidence>
<name>A0A6N7W4R4_9ACTO</name>
<feature type="binding site" evidence="8">
    <location>
        <position position="219"/>
    </location>
    <ligand>
        <name>Zn(2+)</name>
        <dbReference type="ChEBI" id="CHEBI:29105"/>
    </ligand>
</feature>
<feature type="domain" description="Amidohydrolase-related" evidence="9">
    <location>
        <begin position="49"/>
        <end position="372"/>
    </location>
</feature>
<evidence type="ECO:0000256" key="6">
    <source>
        <dbReference type="PIRSR" id="PIRSR038994-1"/>
    </source>
</evidence>
<dbReference type="Gene3D" id="3.20.20.140">
    <property type="entry name" value="Metal-dependent hydrolases"/>
    <property type="match status" value="1"/>
</dbReference>
<dbReference type="EMBL" id="VULO01000001">
    <property type="protein sequence ID" value="MSS83226.1"/>
    <property type="molecule type" value="Genomic_DNA"/>
</dbReference>
<evidence type="ECO:0000259" key="9">
    <source>
        <dbReference type="Pfam" id="PF01979"/>
    </source>
</evidence>
<keyword evidence="3 5" id="KW-0378">Hydrolase</keyword>
<comment type="cofactor">
    <cofactor evidence="8">
        <name>a divalent metal cation</name>
        <dbReference type="ChEBI" id="CHEBI:60240"/>
    </cofactor>
    <text evidence="8">Binds 1 divalent metal cation per subunit.</text>
</comment>
<dbReference type="InterPro" id="IPR032466">
    <property type="entry name" value="Metal_Hydrolase"/>
</dbReference>
<proteinExistence type="inferred from homology"/>
<feature type="binding site" evidence="7">
    <location>
        <begin position="222"/>
        <end position="223"/>
    </location>
    <ligand>
        <name>substrate</name>
    </ligand>
</feature>
<dbReference type="PANTHER" id="PTHR11113:SF14">
    <property type="entry name" value="N-ACETYLGLUCOSAMINE-6-PHOSPHATE DEACETYLASE"/>
    <property type="match status" value="1"/>
</dbReference>
<comment type="similarity">
    <text evidence="1 5">Belongs to the metallo-dependent hydrolases superfamily. NagA family.</text>
</comment>
<accession>A0A6N7W4R4</accession>
<feature type="active site" description="Proton donor/acceptor" evidence="6">
    <location>
        <position position="280"/>
    </location>
</feature>
<evidence type="ECO:0000256" key="3">
    <source>
        <dbReference type="ARBA" id="ARBA00022801"/>
    </source>
</evidence>
<dbReference type="Proteomes" id="UP000470875">
    <property type="component" value="Unassembled WGS sequence"/>
</dbReference>
<dbReference type="Gene3D" id="2.30.40.10">
    <property type="entry name" value="Urease, subunit C, domain 1"/>
    <property type="match status" value="1"/>
</dbReference>
<feature type="binding site" evidence="8">
    <location>
        <position position="125"/>
    </location>
    <ligand>
        <name>Zn(2+)</name>
        <dbReference type="ChEBI" id="CHEBI:29105"/>
    </ligand>
</feature>
<evidence type="ECO:0000313" key="11">
    <source>
        <dbReference type="Proteomes" id="UP000470875"/>
    </source>
</evidence>
<feature type="binding site" evidence="7">
    <location>
        <begin position="314"/>
        <end position="316"/>
    </location>
    <ligand>
        <name>substrate</name>
    </ligand>
</feature>
<comment type="caution">
    <text evidence="10">The sequence shown here is derived from an EMBL/GenBank/DDBJ whole genome shotgun (WGS) entry which is preliminary data.</text>
</comment>
<dbReference type="PIRSF" id="PIRSF038994">
    <property type="entry name" value="NagA"/>
    <property type="match status" value="1"/>
</dbReference>